<dbReference type="PANTHER" id="PTHR45935">
    <property type="entry name" value="PROTEIN ZBED8-RELATED"/>
    <property type="match status" value="1"/>
</dbReference>
<evidence type="ECO:0000313" key="5">
    <source>
        <dbReference type="Proteomes" id="UP000694380"/>
    </source>
</evidence>
<reference evidence="4" key="2">
    <citation type="submission" date="2025-09" db="UniProtKB">
        <authorList>
            <consortium name="Ensembl"/>
        </authorList>
    </citation>
    <scope>IDENTIFICATION</scope>
</reference>
<dbReference type="PROSITE" id="PS50804">
    <property type="entry name" value="SCAN_BOX"/>
    <property type="match status" value="1"/>
</dbReference>
<proteinExistence type="predicted"/>
<dbReference type="Gene3D" id="1.10.4020.10">
    <property type="entry name" value="DNA breaking-rejoining enzymes"/>
    <property type="match status" value="1"/>
</dbReference>
<organism evidence="4 5">
    <name type="scientific">Chrysemys picta bellii</name>
    <name type="common">Western painted turtle</name>
    <name type="synonym">Emys bellii</name>
    <dbReference type="NCBI Taxonomy" id="8478"/>
    <lineage>
        <taxon>Eukaryota</taxon>
        <taxon>Metazoa</taxon>
        <taxon>Chordata</taxon>
        <taxon>Craniata</taxon>
        <taxon>Vertebrata</taxon>
        <taxon>Euteleostomi</taxon>
        <taxon>Archelosauria</taxon>
        <taxon>Testudinata</taxon>
        <taxon>Testudines</taxon>
        <taxon>Cryptodira</taxon>
        <taxon>Durocryptodira</taxon>
        <taxon>Testudinoidea</taxon>
        <taxon>Emydidae</taxon>
        <taxon>Chrysemys</taxon>
    </lineage>
</organism>
<dbReference type="Proteomes" id="UP000694380">
    <property type="component" value="Unplaced"/>
</dbReference>
<evidence type="ECO:0000259" key="3">
    <source>
        <dbReference type="PROSITE" id="PS50804"/>
    </source>
</evidence>
<keyword evidence="1" id="KW-0539">Nucleus</keyword>
<evidence type="ECO:0000256" key="1">
    <source>
        <dbReference type="ARBA" id="ARBA00023242"/>
    </source>
</evidence>
<reference evidence="4" key="1">
    <citation type="submission" date="2025-08" db="UniProtKB">
        <authorList>
            <consortium name="Ensembl"/>
        </authorList>
    </citation>
    <scope>IDENTIFICATION</scope>
</reference>
<evidence type="ECO:0000256" key="2">
    <source>
        <dbReference type="SAM" id="MobiDB-lite"/>
    </source>
</evidence>
<dbReference type="InterPro" id="IPR050916">
    <property type="entry name" value="SCAN-C2H2_zinc_finger"/>
</dbReference>
<dbReference type="GeneTree" id="ENSGT01040000241595"/>
<feature type="domain" description="SCAN box" evidence="3">
    <location>
        <begin position="81"/>
        <end position="144"/>
    </location>
</feature>
<accession>A0A8C3HMW6</accession>
<protein>
    <recommendedName>
        <fullName evidence="3">SCAN box domain-containing protein</fullName>
    </recommendedName>
</protein>
<dbReference type="Pfam" id="PF02023">
    <property type="entry name" value="SCAN"/>
    <property type="match status" value="1"/>
</dbReference>
<feature type="region of interest" description="Disordered" evidence="2">
    <location>
        <begin position="56"/>
        <end position="87"/>
    </location>
</feature>
<evidence type="ECO:0000313" key="4">
    <source>
        <dbReference type="Ensembl" id="ENSCPBP00000020521.1"/>
    </source>
</evidence>
<keyword evidence="5" id="KW-1185">Reference proteome</keyword>
<feature type="region of interest" description="Disordered" evidence="2">
    <location>
        <begin position="150"/>
        <end position="202"/>
    </location>
</feature>
<dbReference type="Ensembl" id="ENSCPBT00000024159.1">
    <property type="protein sequence ID" value="ENSCPBP00000020521.1"/>
    <property type="gene ID" value="ENSCPBG00000014772.1"/>
</dbReference>
<dbReference type="SMART" id="SM00431">
    <property type="entry name" value="SCAN"/>
    <property type="match status" value="1"/>
</dbReference>
<sequence length="232" mass="26305">MRYIHSIELSEVQVNPWYMQGRLYVFCCPKHNRQAAFGGAPVDGPLVTQIRWHARGRSANPAPSACPPPKSRRSHGTGGPPAGMPPKLMDWATRWLRPEAQTEGEIMGMLILEQFLHGLPENIRVWLRRHQSSRVEAAVKLMEEYTEADFPRKEDTHIRKKKPGEKPGNPRPGRVRIKNGRTTRELPMGLGRSSAGSAGDRDIKRGTARTWNVAFHTVLRDPFLTLHSQLWI</sequence>
<dbReference type="SUPFAM" id="SSF47353">
    <property type="entry name" value="Retrovirus capsid dimerization domain-like"/>
    <property type="match status" value="1"/>
</dbReference>
<dbReference type="InterPro" id="IPR003309">
    <property type="entry name" value="SCAN_dom"/>
</dbReference>
<dbReference type="AlphaFoldDB" id="A0A8C3HMW6"/>
<dbReference type="PANTHER" id="PTHR45935:SF15">
    <property type="entry name" value="SCAN BOX DOMAIN-CONTAINING PROTEIN"/>
    <property type="match status" value="1"/>
</dbReference>
<name>A0A8C3HMW6_CHRPI</name>
<dbReference type="InterPro" id="IPR038269">
    <property type="entry name" value="SCAN_sf"/>
</dbReference>